<dbReference type="AlphaFoldDB" id="A0A9D1LP20"/>
<dbReference type="PANTHER" id="PTHR30222">
    <property type="entry name" value="SPERMIDINE/PUTRESCINE-BINDING PERIPLASMIC PROTEIN"/>
    <property type="match status" value="1"/>
</dbReference>
<dbReference type="Pfam" id="PF13416">
    <property type="entry name" value="SBP_bac_8"/>
    <property type="match status" value="1"/>
</dbReference>
<feature type="chain" id="PRO_5038514476" evidence="6">
    <location>
        <begin position="21"/>
        <end position="627"/>
    </location>
</feature>
<dbReference type="GO" id="GO:0042597">
    <property type="term" value="C:periplasmic space"/>
    <property type="evidence" value="ECO:0007669"/>
    <property type="project" value="UniProtKB-SubCell"/>
</dbReference>
<evidence type="ECO:0000256" key="5">
    <source>
        <dbReference type="SAM" id="Phobius"/>
    </source>
</evidence>
<accession>A0A9D1LP20</accession>
<feature type="transmembrane region" description="Helical" evidence="5">
    <location>
        <begin position="584"/>
        <end position="608"/>
    </location>
</feature>
<keyword evidence="5" id="KW-1133">Transmembrane helix</keyword>
<keyword evidence="3 6" id="KW-0732">Signal</keyword>
<evidence type="ECO:0000313" key="8">
    <source>
        <dbReference type="Proteomes" id="UP000824070"/>
    </source>
</evidence>
<dbReference type="Proteomes" id="UP000824070">
    <property type="component" value="Unassembled WGS sequence"/>
</dbReference>
<dbReference type="InterPro" id="IPR001188">
    <property type="entry name" value="Sperm_putr-bd"/>
</dbReference>
<keyword evidence="2" id="KW-0813">Transport</keyword>
<dbReference type="Gene3D" id="3.40.190.10">
    <property type="entry name" value="Periplasmic binding protein-like II"/>
    <property type="match status" value="2"/>
</dbReference>
<protein>
    <submittedName>
        <fullName evidence="7">Extracellular solute-binding protein</fullName>
    </submittedName>
</protein>
<evidence type="ECO:0000256" key="6">
    <source>
        <dbReference type="SAM" id="SignalP"/>
    </source>
</evidence>
<dbReference type="PROSITE" id="PS51257">
    <property type="entry name" value="PROKAR_LIPOPROTEIN"/>
    <property type="match status" value="1"/>
</dbReference>
<keyword evidence="4" id="KW-0574">Periplasm</keyword>
<organism evidence="7 8">
    <name type="scientific">Candidatus Alloenteromonas pullicola</name>
    <dbReference type="NCBI Taxonomy" id="2840784"/>
    <lineage>
        <taxon>Bacteria</taxon>
        <taxon>Bacillati</taxon>
        <taxon>Bacillota</taxon>
        <taxon>Bacillota incertae sedis</taxon>
        <taxon>Candidatus Alloenteromonas</taxon>
    </lineage>
</organism>
<evidence type="ECO:0000256" key="1">
    <source>
        <dbReference type="ARBA" id="ARBA00004418"/>
    </source>
</evidence>
<evidence type="ECO:0000256" key="2">
    <source>
        <dbReference type="ARBA" id="ARBA00022448"/>
    </source>
</evidence>
<feature type="signal peptide" evidence="6">
    <location>
        <begin position="1"/>
        <end position="20"/>
    </location>
</feature>
<evidence type="ECO:0000256" key="3">
    <source>
        <dbReference type="ARBA" id="ARBA00022729"/>
    </source>
</evidence>
<reference evidence="7" key="2">
    <citation type="journal article" date="2021" name="PeerJ">
        <title>Extensive microbial diversity within the chicken gut microbiome revealed by metagenomics and culture.</title>
        <authorList>
            <person name="Gilroy R."/>
            <person name="Ravi A."/>
            <person name="Getino M."/>
            <person name="Pursley I."/>
            <person name="Horton D.L."/>
            <person name="Alikhan N.F."/>
            <person name="Baker D."/>
            <person name="Gharbi K."/>
            <person name="Hall N."/>
            <person name="Watson M."/>
            <person name="Adriaenssens E.M."/>
            <person name="Foster-Nyarko E."/>
            <person name="Jarju S."/>
            <person name="Secka A."/>
            <person name="Antonio M."/>
            <person name="Oren A."/>
            <person name="Chaudhuri R.R."/>
            <person name="La Ragione R."/>
            <person name="Hildebrand F."/>
            <person name="Pallen M.J."/>
        </authorList>
    </citation>
    <scope>NUCLEOTIDE SEQUENCE</scope>
    <source>
        <strain evidence="7">ChiGjej1B1-22543</strain>
    </source>
</reference>
<name>A0A9D1LP20_9FIRM</name>
<dbReference type="SUPFAM" id="SSF53850">
    <property type="entry name" value="Periplasmic binding protein-like II"/>
    <property type="match status" value="1"/>
</dbReference>
<dbReference type="PRINTS" id="PR00909">
    <property type="entry name" value="SPERMDNBNDNG"/>
</dbReference>
<keyword evidence="5" id="KW-0472">Membrane</keyword>
<dbReference type="InterPro" id="IPR006059">
    <property type="entry name" value="SBP"/>
</dbReference>
<comment type="caution">
    <text evidence="7">The sequence shown here is derived from an EMBL/GenBank/DDBJ whole genome shotgun (WGS) entry which is preliminary data.</text>
</comment>
<reference evidence="7" key="1">
    <citation type="submission" date="2020-10" db="EMBL/GenBank/DDBJ databases">
        <authorList>
            <person name="Gilroy R."/>
        </authorList>
    </citation>
    <scope>NUCLEOTIDE SEQUENCE</scope>
    <source>
        <strain evidence="7">ChiGjej1B1-22543</strain>
    </source>
</reference>
<dbReference type="GO" id="GO:0019808">
    <property type="term" value="F:polyamine binding"/>
    <property type="evidence" value="ECO:0007669"/>
    <property type="project" value="InterPro"/>
</dbReference>
<evidence type="ECO:0000256" key="4">
    <source>
        <dbReference type="ARBA" id="ARBA00022764"/>
    </source>
</evidence>
<gene>
    <name evidence="7" type="ORF">IAC52_03725</name>
</gene>
<evidence type="ECO:0000313" key="7">
    <source>
        <dbReference type="EMBL" id="HIU45387.1"/>
    </source>
</evidence>
<dbReference type="GO" id="GO:0015846">
    <property type="term" value="P:polyamine transport"/>
    <property type="evidence" value="ECO:0007669"/>
    <property type="project" value="InterPro"/>
</dbReference>
<sequence>MNFKPLSLFAFFLLLSPSLAACGGAGAAGETINLRVLNWEDYIGEYELEVDLDGDGEYELYPDVISAFEAYERNVLGKNVKVIYDTFDTNETMLSSLKTGKSTYDLICPSDYTIQKMMSQGMLEPFDSNATPNYDTYASHYLQEQMSFIKADDGEGNLTPISEYSRGYMWGTLGILYNPAKVSKDRGVSEDQVKFDMADWNSLWSPTYHGEMSIKDSMRDTYSVGIMKLFDSEIRQAIADSGYYDENLDLKEGVDVDRVINNITTDDLFLTMDEIFNRCDRETVNEVEDVLLSLKENVFGFEVDSGKDDIIKGLIGMNLAWSGDAVYSMDRGENEADETIYYSVPKTGGNIWFDGWVMPKSDSLHKQEAQEFVDFLSRPDISTANMDTIGYTSFIAGNDVLDLIRLWYDPRSYAMYAYADETALGGSWEDSDFAYDDDGNIVYQNGTGLDEDGYIDYGEHDMTGSTYEMAVVDGTSMTWEQYQDEILGYRWDVVDLTYMFEGTIEDEEGIYDFDSTSPDNNPYLFYTDELEYIEVDGETVTAGRQFYAQYPPSYLIPKLAAMKDYGDNNRFVLTMWENVKGNNLPVWGVIVFGAVIAGVAGFAIAALVTKMRYRKLKVERRKKNRAN</sequence>
<dbReference type="PANTHER" id="PTHR30222:SF17">
    <property type="entry name" value="SPERMIDINE_PUTRESCINE-BINDING PERIPLASMIC PROTEIN"/>
    <property type="match status" value="1"/>
</dbReference>
<comment type="subcellular location">
    <subcellularLocation>
        <location evidence="1">Periplasm</location>
    </subcellularLocation>
</comment>
<keyword evidence="5" id="KW-0812">Transmembrane</keyword>
<dbReference type="EMBL" id="DVMV01000026">
    <property type="protein sequence ID" value="HIU45387.1"/>
    <property type="molecule type" value="Genomic_DNA"/>
</dbReference>
<proteinExistence type="predicted"/>